<accession>A0ABN3JFX6</accession>
<feature type="region of interest" description="Disordered" evidence="1">
    <location>
        <begin position="1"/>
        <end position="36"/>
    </location>
</feature>
<keyword evidence="3" id="KW-1185">Reference proteome</keyword>
<evidence type="ECO:0000256" key="1">
    <source>
        <dbReference type="SAM" id="MobiDB-lite"/>
    </source>
</evidence>
<organism evidence="2 3">
    <name type="scientific">Actinomadura vinacea</name>
    <dbReference type="NCBI Taxonomy" id="115336"/>
    <lineage>
        <taxon>Bacteria</taxon>
        <taxon>Bacillati</taxon>
        <taxon>Actinomycetota</taxon>
        <taxon>Actinomycetes</taxon>
        <taxon>Streptosporangiales</taxon>
        <taxon>Thermomonosporaceae</taxon>
        <taxon>Actinomadura</taxon>
    </lineage>
</organism>
<protein>
    <submittedName>
        <fullName evidence="2">Uncharacterized protein</fullName>
    </submittedName>
</protein>
<reference evidence="2 3" key="1">
    <citation type="journal article" date="2019" name="Int. J. Syst. Evol. Microbiol.">
        <title>The Global Catalogue of Microorganisms (GCM) 10K type strain sequencing project: providing services to taxonomists for standard genome sequencing and annotation.</title>
        <authorList>
            <consortium name="The Broad Institute Genomics Platform"/>
            <consortium name="The Broad Institute Genome Sequencing Center for Infectious Disease"/>
            <person name="Wu L."/>
            <person name="Ma J."/>
        </authorList>
    </citation>
    <scope>NUCLEOTIDE SEQUENCE [LARGE SCALE GENOMIC DNA]</scope>
    <source>
        <strain evidence="2 3">JCM 3325</strain>
    </source>
</reference>
<evidence type="ECO:0000313" key="2">
    <source>
        <dbReference type="EMBL" id="GAA2429166.1"/>
    </source>
</evidence>
<dbReference type="EMBL" id="BAAARW010000019">
    <property type="protein sequence ID" value="GAA2429166.1"/>
    <property type="molecule type" value="Genomic_DNA"/>
</dbReference>
<sequence length="76" mass="8007">MPPCRTGGGNGSYTFAASRDDDGPLPRVSPGPVSKWHQARARARYLAGGAMPEASLTGQIAKRCRARTKHGQGASR</sequence>
<comment type="caution">
    <text evidence="2">The sequence shown here is derived from an EMBL/GenBank/DDBJ whole genome shotgun (WGS) entry which is preliminary data.</text>
</comment>
<gene>
    <name evidence="2" type="ORF">GCM10010191_48070</name>
</gene>
<name>A0ABN3JFX6_9ACTN</name>
<feature type="compositionally biased region" description="Gly residues" evidence="1">
    <location>
        <begin position="1"/>
        <end position="11"/>
    </location>
</feature>
<dbReference type="Proteomes" id="UP001501231">
    <property type="component" value="Unassembled WGS sequence"/>
</dbReference>
<evidence type="ECO:0000313" key="3">
    <source>
        <dbReference type="Proteomes" id="UP001501231"/>
    </source>
</evidence>
<proteinExistence type="predicted"/>